<feature type="region of interest" description="Disordered" evidence="1">
    <location>
        <begin position="108"/>
        <end position="146"/>
    </location>
</feature>
<name>A0A7J8GBY4_ROUAE</name>
<sequence>MNFNPGCSVRAAQTDYDNHLIQSHSEVQGLGLRHTNLGGWDTNSARNNRQLDAVGEKRHSLPCFIRWEPRELVMGTVQEEAVSRRDKGEQNCARGFLPLATGRDLVRVGEHDSKVSRGPPTPRPRHAKSGISLQNRKHKSSSLRWKRKPSACATLLEHTRRNV</sequence>
<evidence type="ECO:0000256" key="1">
    <source>
        <dbReference type="SAM" id="MobiDB-lite"/>
    </source>
</evidence>
<dbReference type="AlphaFoldDB" id="A0A7J8GBY4"/>
<keyword evidence="3" id="KW-1185">Reference proteome</keyword>
<dbReference type="EMBL" id="JACASE010000006">
    <property type="protein sequence ID" value="KAF6457179.1"/>
    <property type="molecule type" value="Genomic_DNA"/>
</dbReference>
<evidence type="ECO:0000313" key="3">
    <source>
        <dbReference type="Proteomes" id="UP000593571"/>
    </source>
</evidence>
<comment type="caution">
    <text evidence="2">The sequence shown here is derived from an EMBL/GenBank/DDBJ whole genome shotgun (WGS) entry which is preliminary data.</text>
</comment>
<protein>
    <submittedName>
        <fullName evidence="2">Uncharacterized protein</fullName>
    </submittedName>
</protein>
<accession>A0A7J8GBY4</accession>
<gene>
    <name evidence="2" type="ORF">HJG63_011712</name>
</gene>
<organism evidence="2 3">
    <name type="scientific">Rousettus aegyptiacus</name>
    <name type="common">Egyptian fruit bat</name>
    <name type="synonym">Pteropus aegyptiacus</name>
    <dbReference type="NCBI Taxonomy" id="9407"/>
    <lineage>
        <taxon>Eukaryota</taxon>
        <taxon>Metazoa</taxon>
        <taxon>Chordata</taxon>
        <taxon>Craniata</taxon>
        <taxon>Vertebrata</taxon>
        <taxon>Euteleostomi</taxon>
        <taxon>Mammalia</taxon>
        <taxon>Eutheria</taxon>
        <taxon>Laurasiatheria</taxon>
        <taxon>Chiroptera</taxon>
        <taxon>Yinpterochiroptera</taxon>
        <taxon>Pteropodoidea</taxon>
        <taxon>Pteropodidae</taxon>
        <taxon>Rousettinae</taxon>
        <taxon>Rousettus</taxon>
    </lineage>
</organism>
<feature type="compositionally biased region" description="Basic residues" evidence="1">
    <location>
        <begin position="135"/>
        <end position="146"/>
    </location>
</feature>
<proteinExistence type="predicted"/>
<reference evidence="2 3" key="1">
    <citation type="journal article" date="2020" name="Nature">
        <title>Six reference-quality genomes reveal evolution of bat adaptations.</title>
        <authorList>
            <person name="Jebb D."/>
            <person name="Huang Z."/>
            <person name="Pippel M."/>
            <person name="Hughes G.M."/>
            <person name="Lavrichenko K."/>
            <person name="Devanna P."/>
            <person name="Winkler S."/>
            <person name="Jermiin L.S."/>
            <person name="Skirmuntt E.C."/>
            <person name="Katzourakis A."/>
            <person name="Burkitt-Gray L."/>
            <person name="Ray D.A."/>
            <person name="Sullivan K.A.M."/>
            <person name="Roscito J.G."/>
            <person name="Kirilenko B.M."/>
            <person name="Davalos L.M."/>
            <person name="Corthals A.P."/>
            <person name="Power M.L."/>
            <person name="Jones G."/>
            <person name="Ransome R.D."/>
            <person name="Dechmann D.K.N."/>
            <person name="Locatelli A.G."/>
            <person name="Puechmaille S.J."/>
            <person name="Fedrigo O."/>
            <person name="Jarvis E.D."/>
            <person name="Hiller M."/>
            <person name="Vernes S.C."/>
            <person name="Myers E.W."/>
            <person name="Teeling E.C."/>
        </authorList>
    </citation>
    <scope>NUCLEOTIDE SEQUENCE [LARGE SCALE GENOMIC DNA]</scope>
    <source>
        <strain evidence="2">MRouAeg1</strain>
        <tissue evidence="2">Muscle</tissue>
    </source>
</reference>
<dbReference type="Proteomes" id="UP000593571">
    <property type="component" value="Unassembled WGS sequence"/>
</dbReference>
<evidence type="ECO:0000313" key="2">
    <source>
        <dbReference type="EMBL" id="KAF6457179.1"/>
    </source>
</evidence>